<keyword evidence="3" id="KW-1185">Reference proteome</keyword>
<dbReference type="PANTHER" id="PTHR11328">
    <property type="entry name" value="MAJOR FACILITATOR SUPERFAMILY DOMAIN-CONTAINING PROTEIN"/>
    <property type="match status" value="1"/>
</dbReference>
<protein>
    <submittedName>
        <fullName evidence="2">Glycoside-pentoside-hexuronide (GPH):cation symporter</fullName>
    </submittedName>
</protein>
<proteinExistence type="predicted"/>
<name>A0ABT1RSU7_9FIRM</name>
<dbReference type="InterPro" id="IPR039672">
    <property type="entry name" value="MFS_2"/>
</dbReference>
<accession>A0ABT1RSU7</accession>
<reference evidence="2 3" key="1">
    <citation type="submission" date="2022-06" db="EMBL/GenBank/DDBJ databases">
        <title>Isolation of gut microbiota from human fecal samples.</title>
        <authorList>
            <person name="Pamer E.G."/>
            <person name="Barat B."/>
            <person name="Waligurski E."/>
            <person name="Medina S."/>
            <person name="Paddock L."/>
            <person name="Mostad J."/>
        </authorList>
    </citation>
    <scope>NUCLEOTIDE SEQUENCE [LARGE SCALE GENOMIC DNA]</scope>
    <source>
        <strain evidence="2 3">SL.3.17</strain>
    </source>
</reference>
<dbReference type="RefSeq" id="WP_256133480.1">
    <property type="nucleotide sequence ID" value="NZ_JANFXK010000024.1"/>
</dbReference>
<feature type="transmembrane region" description="Helical" evidence="1">
    <location>
        <begin position="322"/>
        <end position="349"/>
    </location>
</feature>
<feature type="transmembrane region" description="Helical" evidence="1">
    <location>
        <begin position="289"/>
        <end position="310"/>
    </location>
</feature>
<dbReference type="PANTHER" id="PTHR11328:SF24">
    <property type="entry name" value="MAJOR FACILITATOR SUPERFAMILY (MFS) PROFILE DOMAIN-CONTAINING PROTEIN"/>
    <property type="match status" value="1"/>
</dbReference>
<feature type="transmembrane region" description="Helical" evidence="1">
    <location>
        <begin position="97"/>
        <end position="115"/>
    </location>
</feature>
<comment type="caution">
    <text evidence="2">The sequence shown here is derived from an EMBL/GenBank/DDBJ whole genome shotgun (WGS) entry which is preliminary data.</text>
</comment>
<dbReference type="EMBL" id="JANFXK010000024">
    <property type="protein sequence ID" value="MCQ4638284.1"/>
    <property type="molecule type" value="Genomic_DNA"/>
</dbReference>
<dbReference type="Proteomes" id="UP001524502">
    <property type="component" value="Unassembled WGS sequence"/>
</dbReference>
<keyword evidence="1" id="KW-1133">Transmembrane helix</keyword>
<feature type="transmembrane region" description="Helical" evidence="1">
    <location>
        <begin position="172"/>
        <end position="191"/>
    </location>
</feature>
<feature type="transmembrane region" description="Helical" evidence="1">
    <location>
        <begin position="28"/>
        <end position="52"/>
    </location>
</feature>
<evidence type="ECO:0000256" key="1">
    <source>
        <dbReference type="SAM" id="Phobius"/>
    </source>
</evidence>
<dbReference type="SUPFAM" id="SSF103473">
    <property type="entry name" value="MFS general substrate transporter"/>
    <property type="match status" value="1"/>
</dbReference>
<feature type="transmembrane region" description="Helical" evidence="1">
    <location>
        <begin position="197"/>
        <end position="218"/>
    </location>
</feature>
<evidence type="ECO:0000313" key="2">
    <source>
        <dbReference type="EMBL" id="MCQ4638284.1"/>
    </source>
</evidence>
<feature type="transmembrane region" description="Helical" evidence="1">
    <location>
        <begin position="394"/>
        <end position="414"/>
    </location>
</feature>
<dbReference type="Pfam" id="PF13347">
    <property type="entry name" value="MFS_2"/>
    <property type="match status" value="1"/>
</dbReference>
<sequence>MENLTKKSENRLPDKSHDSQRVPLYEKFAFASGDVACNFVFGFTGSLLTLFYTDYAGVSAATVGLVMLVSRFLDGGSDLLFACIVDKVKSKHGKARPWVLWMAVPFGITYILLFTVPSDCTQAMKGIYVFVTYNLCTTVVYTALNLPYGALSSLITRDTRQREFLQAFRMGLSPIGRILVTAVSLPIVEAFGDGQGAWIKTSFIFATVAIVLLLFCFFGTKERVDFRDLEEKQEKKKTNKESFLVMIKNKYWALCLGLWGVMVLTSTANSTILGYYAKYILGDKIYVSQIYTAEQVAMIVCILFVTPALVKFTGKRNITMYGMFLVIAAQLVLLLNPTNVTLVTVLAVVKGFGYGPLWGSVFAMLADACEYGQWKFHVRNDAFLFSAGSIGSKLGGGIAAGMVGVVLSVCGYDGMASVQTEQSLSAIYWVYVFLPIVLAVVQIVFCLFYKLDKMLPMINKELAEREARGEI</sequence>
<organism evidence="2 3">
    <name type="scientific">Anaerovorax odorimutans</name>
    <dbReference type="NCBI Taxonomy" id="109327"/>
    <lineage>
        <taxon>Bacteria</taxon>
        <taxon>Bacillati</taxon>
        <taxon>Bacillota</taxon>
        <taxon>Clostridia</taxon>
        <taxon>Peptostreptococcales</taxon>
        <taxon>Anaerovoracaceae</taxon>
        <taxon>Anaerovorax</taxon>
    </lineage>
</organism>
<feature type="transmembrane region" description="Helical" evidence="1">
    <location>
        <begin position="251"/>
        <end position="277"/>
    </location>
</feature>
<keyword evidence="1" id="KW-0472">Membrane</keyword>
<dbReference type="InterPro" id="IPR001927">
    <property type="entry name" value="Na/Gal_symport"/>
</dbReference>
<dbReference type="CDD" id="cd17332">
    <property type="entry name" value="MFS_MelB_like"/>
    <property type="match status" value="1"/>
</dbReference>
<dbReference type="Gene3D" id="1.20.1250.20">
    <property type="entry name" value="MFS general substrate transporter like domains"/>
    <property type="match status" value="1"/>
</dbReference>
<dbReference type="NCBIfam" id="TIGR00792">
    <property type="entry name" value="gph"/>
    <property type="match status" value="1"/>
</dbReference>
<keyword evidence="1" id="KW-0812">Transmembrane</keyword>
<feature type="transmembrane region" description="Helical" evidence="1">
    <location>
        <begin position="426"/>
        <end position="449"/>
    </location>
</feature>
<feature type="transmembrane region" description="Helical" evidence="1">
    <location>
        <begin position="58"/>
        <end position="85"/>
    </location>
</feature>
<dbReference type="InterPro" id="IPR036259">
    <property type="entry name" value="MFS_trans_sf"/>
</dbReference>
<evidence type="ECO:0000313" key="3">
    <source>
        <dbReference type="Proteomes" id="UP001524502"/>
    </source>
</evidence>
<gene>
    <name evidence="2" type="ORF">NE619_16255</name>
</gene>
<feature type="transmembrane region" description="Helical" evidence="1">
    <location>
        <begin position="127"/>
        <end position="151"/>
    </location>
</feature>